<organism evidence="1 2">
    <name type="scientific">Teichococcus deserti</name>
    <dbReference type="NCBI Taxonomy" id="1817963"/>
    <lineage>
        <taxon>Bacteria</taxon>
        <taxon>Pseudomonadati</taxon>
        <taxon>Pseudomonadota</taxon>
        <taxon>Alphaproteobacteria</taxon>
        <taxon>Acetobacterales</taxon>
        <taxon>Roseomonadaceae</taxon>
        <taxon>Roseomonas</taxon>
    </lineage>
</organism>
<name>A0A1V2GZ42_9PROT</name>
<comment type="caution">
    <text evidence="1">The sequence shown here is derived from an EMBL/GenBank/DDBJ whole genome shotgun (WGS) entry which is preliminary data.</text>
</comment>
<dbReference type="AlphaFoldDB" id="A0A1V2GZ42"/>
<evidence type="ECO:0000313" key="2">
    <source>
        <dbReference type="Proteomes" id="UP000188879"/>
    </source>
</evidence>
<proteinExistence type="predicted"/>
<sequence>MDPTDAERDPELDLVLKRAGITLPEGRYGGVLACYRDLQSLLPLLRNGRTAAAEPAGTYDLDTITREMTP</sequence>
<evidence type="ECO:0008006" key="3">
    <source>
        <dbReference type="Google" id="ProtNLM"/>
    </source>
</evidence>
<dbReference type="Proteomes" id="UP000188879">
    <property type="component" value="Unassembled WGS sequence"/>
</dbReference>
<dbReference type="EMBL" id="MLCO01000200">
    <property type="protein sequence ID" value="ONG50183.1"/>
    <property type="molecule type" value="Genomic_DNA"/>
</dbReference>
<dbReference type="OrthoDB" id="7279366at2"/>
<accession>A0A1V2GZ42</accession>
<evidence type="ECO:0000313" key="1">
    <source>
        <dbReference type="EMBL" id="ONG50183.1"/>
    </source>
</evidence>
<protein>
    <recommendedName>
        <fullName evidence="3">DUF4089 domain-containing protein</fullName>
    </recommendedName>
</protein>
<keyword evidence="2" id="KW-1185">Reference proteome</keyword>
<gene>
    <name evidence="1" type="ORF">BKE38_19065</name>
</gene>
<reference evidence="1 2" key="1">
    <citation type="submission" date="2016-10" db="EMBL/GenBank/DDBJ databases">
        <title>Draft Genome sequence of Roseomonas sp. strain M3.</title>
        <authorList>
            <person name="Subhash Y."/>
            <person name="Lee S."/>
        </authorList>
    </citation>
    <scope>NUCLEOTIDE SEQUENCE [LARGE SCALE GENOMIC DNA]</scope>
    <source>
        <strain evidence="1 2">M3</strain>
    </source>
</reference>
<dbReference type="RefSeq" id="WP_076958897.1">
    <property type="nucleotide sequence ID" value="NZ_MLCO01000200.1"/>
</dbReference>